<dbReference type="AlphaFoldDB" id="A0A0F9AYF6"/>
<protein>
    <submittedName>
        <fullName evidence="2">Uncharacterized protein</fullName>
    </submittedName>
</protein>
<name>A0A0F9AYF6_9ZZZZ</name>
<gene>
    <name evidence="2" type="ORF">LCGC14_2594800</name>
</gene>
<dbReference type="EMBL" id="LAZR01043653">
    <property type="protein sequence ID" value="KKL06562.1"/>
    <property type="molecule type" value="Genomic_DNA"/>
</dbReference>
<sequence length="87" mass="10498">MVRIKTPPITKPEPCTNVRGFAHEWAIDSPDGSRYVWGKCKFCRARRLFKTSWPAKLDWIDQKDQRKREEKKELRQEARVKKAKERR</sequence>
<organism evidence="2">
    <name type="scientific">marine sediment metagenome</name>
    <dbReference type="NCBI Taxonomy" id="412755"/>
    <lineage>
        <taxon>unclassified sequences</taxon>
        <taxon>metagenomes</taxon>
        <taxon>ecological metagenomes</taxon>
    </lineage>
</organism>
<accession>A0A0F9AYF6</accession>
<feature type="region of interest" description="Disordered" evidence="1">
    <location>
        <begin position="64"/>
        <end position="87"/>
    </location>
</feature>
<evidence type="ECO:0000313" key="2">
    <source>
        <dbReference type="EMBL" id="KKL06562.1"/>
    </source>
</evidence>
<comment type="caution">
    <text evidence="2">The sequence shown here is derived from an EMBL/GenBank/DDBJ whole genome shotgun (WGS) entry which is preliminary data.</text>
</comment>
<proteinExistence type="predicted"/>
<evidence type="ECO:0000256" key="1">
    <source>
        <dbReference type="SAM" id="MobiDB-lite"/>
    </source>
</evidence>
<feature type="compositionally biased region" description="Basic and acidic residues" evidence="1">
    <location>
        <begin position="64"/>
        <end position="80"/>
    </location>
</feature>
<reference evidence="2" key="1">
    <citation type="journal article" date="2015" name="Nature">
        <title>Complex archaea that bridge the gap between prokaryotes and eukaryotes.</title>
        <authorList>
            <person name="Spang A."/>
            <person name="Saw J.H."/>
            <person name="Jorgensen S.L."/>
            <person name="Zaremba-Niedzwiedzka K."/>
            <person name="Martijn J."/>
            <person name="Lind A.E."/>
            <person name="van Eijk R."/>
            <person name="Schleper C."/>
            <person name="Guy L."/>
            <person name="Ettema T.J."/>
        </authorList>
    </citation>
    <scope>NUCLEOTIDE SEQUENCE</scope>
</reference>